<gene>
    <name evidence="2" type="ORF">HEB29_000202</name>
    <name evidence="1" type="ORF">Sfulv_02080</name>
</gene>
<evidence type="ECO:0000313" key="2">
    <source>
        <dbReference type="EMBL" id="NYE39191.1"/>
    </source>
</evidence>
<keyword evidence="3" id="KW-1185">Reference proteome</keyword>
<name>A0A7J0C046_9ACTN</name>
<comment type="caution">
    <text evidence="1">The sequence shown here is derived from an EMBL/GenBank/DDBJ whole genome shotgun (WGS) entry which is preliminary data.</text>
</comment>
<reference evidence="2 4" key="2">
    <citation type="submission" date="2020-07" db="EMBL/GenBank/DDBJ databases">
        <title>Sequencing the genomes of 1000 actinobacteria strains.</title>
        <authorList>
            <person name="Klenk H.-P."/>
        </authorList>
    </citation>
    <scope>NUCLEOTIDE SEQUENCE [LARGE SCALE GENOMIC DNA]</scope>
    <source>
        <strain evidence="2 4">DSM 41455</strain>
    </source>
</reference>
<organism evidence="1 3">
    <name type="scientific">Streptomyces fulvorobeus</name>
    <dbReference type="NCBI Taxonomy" id="284028"/>
    <lineage>
        <taxon>Bacteria</taxon>
        <taxon>Bacillati</taxon>
        <taxon>Actinomycetota</taxon>
        <taxon>Actinomycetes</taxon>
        <taxon>Kitasatosporales</taxon>
        <taxon>Streptomycetaceae</taxon>
        <taxon>Streptomyces</taxon>
    </lineage>
</organism>
<dbReference type="Proteomes" id="UP000530403">
    <property type="component" value="Unassembled WGS sequence"/>
</dbReference>
<protein>
    <submittedName>
        <fullName evidence="1">Uncharacterized protein</fullName>
    </submittedName>
</protein>
<sequence>MRALAVPEKCAALWWFGMRDHCVVGDGEHSPVPEAALRVPFGSLGVIRSTRCSGTTEEMLHELDP</sequence>
<proteinExistence type="predicted"/>
<dbReference type="AlphaFoldDB" id="A0A7J0C046"/>
<reference evidence="1 3" key="1">
    <citation type="submission" date="2020-05" db="EMBL/GenBank/DDBJ databases">
        <title>Whole genome shotgun sequence of Streptomyces fulvorobeus NBRC 15897.</title>
        <authorList>
            <person name="Komaki H."/>
            <person name="Tamura T."/>
        </authorList>
    </citation>
    <scope>NUCLEOTIDE SEQUENCE [LARGE SCALE GENOMIC DNA]</scope>
    <source>
        <strain evidence="1 3">NBRC 15897</strain>
    </source>
</reference>
<accession>A0A7J0C046</accession>
<evidence type="ECO:0000313" key="1">
    <source>
        <dbReference type="EMBL" id="GFM95397.1"/>
    </source>
</evidence>
<dbReference type="Proteomes" id="UP000498980">
    <property type="component" value="Unassembled WGS sequence"/>
</dbReference>
<dbReference type="EMBL" id="BLWC01000001">
    <property type="protein sequence ID" value="GFM95397.1"/>
    <property type="molecule type" value="Genomic_DNA"/>
</dbReference>
<dbReference type="EMBL" id="JACCCF010000001">
    <property type="protein sequence ID" value="NYE39191.1"/>
    <property type="molecule type" value="Genomic_DNA"/>
</dbReference>
<evidence type="ECO:0000313" key="4">
    <source>
        <dbReference type="Proteomes" id="UP000530403"/>
    </source>
</evidence>
<evidence type="ECO:0000313" key="3">
    <source>
        <dbReference type="Proteomes" id="UP000498980"/>
    </source>
</evidence>